<gene>
    <name evidence="5" type="ORF">FYC51_17220</name>
</gene>
<evidence type="ECO:0000259" key="4">
    <source>
        <dbReference type="Pfam" id="PF13439"/>
    </source>
</evidence>
<dbReference type="InterPro" id="IPR028098">
    <property type="entry name" value="Glyco_trans_4-like_N"/>
</dbReference>
<evidence type="ECO:0000313" key="6">
    <source>
        <dbReference type="Proteomes" id="UP000325243"/>
    </source>
</evidence>
<keyword evidence="1" id="KW-0328">Glycosyltransferase</keyword>
<keyword evidence="2 5" id="KW-0808">Transferase</keyword>
<dbReference type="GO" id="GO:0016757">
    <property type="term" value="F:glycosyltransferase activity"/>
    <property type="evidence" value="ECO:0007669"/>
    <property type="project" value="UniProtKB-KW"/>
</dbReference>
<dbReference type="InterPro" id="IPR001296">
    <property type="entry name" value="Glyco_trans_1"/>
</dbReference>
<accession>A0A5S4UZD7</accession>
<dbReference type="PANTHER" id="PTHR46401">
    <property type="entry name" value="GLYCOSYLTRANSFERASE WBBK-RELATED"/>
    <property type="match status" value="1"/>
</dbReference>
<dbReference type="EMBL" id="VSSB01000002">
    <property type="protein sequence ID" value="TYL50883.1"/>
    <property type="molecule type" value="Genomic_DNA"/>
</dbReference>
<dbReference type="Pfam" id="PF13439">
    <property type="entry name" value="Glyco_transf_4"/>
    <property type="match status" value="1"/>
</dbReference>
<evidence type="ECO:0000256" key="1">
    <source>
        <dbReference type="ARBA" id="ARBA00022676"/>
    </source>
</evidence>
<evidence type="ECO:0000259" key="3">
    <source>
        <dbReference type="Pfam" id="PF00534"/>
    </source>
</evidence>
<reference evidence="5 6" key="1">
    <citation type="submission" date="2019-08" db="EMBL/GenBank/DDBJ databases">
        <authorList>
            <person name="Hu J."/>
        </authorList>
    </citation>
    <scope>NUCLEOTIDE SEQUENCE [LARGE SCALE GENOMIC DNA]</scope>
    <source>
        <strain evidence="5 6">NEAU-184</strain>
    </source>
</reference>
<dbReference type="PANTHER" id="PTHR46401:SF8">
    <property type="entry name" value="BLL6006 PROTEIN"/>
    <property type="match status" value="1"/>
</dbReference>
<dbReference type="RefSeq" id="WP_148734979.1">
    <property type="nucleotide sequence ID" value="NZ_VSSB01000002.1"/>
</dbReference>
<feature type="domain" description="Glycosyltransferase subfamily 4-like N-terminal" evidence="4">
    <location>
        <begin position="17"/>
        <end position="171"/>
    </location>
</feature>
<dbReference type="Proteomes" id="UP000325243">
    <property type="component" value="Unassembled WGS sequence"/>
</dbReference>
<organism evidence="5 6">
    <name type="scientific">Agromyces mariniharenae</name>
    <dbReference type="NCBI Taxonomy" id="2604423"/>
    <lineage>
        <taxon>Bacteria</taxon>
        <taxon>Bacillati</taxon>
        <taxon>Actinomycetota</taxon>
        <taxon>Actinomycetes</taxon>
        <taxon>Micrococcales</taxon>
        <taxon>Microbacteriaceae</taxon>
        <taxon>Agromyces</taxon>
    </lineage>
</organism>
<dbReference type="Pfam" id="PF00534">
    <property type="entry name" value="Glycos_transf_1"/>
    <property type="match status" value="1"/>
</dbReference>
<dbReference type="Gene3D" id="3.40.50.2000">
    <property type="entry name" value="Glycogen Phosphorylase B"/>
    <property type="match status" value="2"/>
</dbReference>
<sequence>MRIVVDCRYVRIGHHDGISRFTAGIVTELAKRHPLTMLISDHRQLDLLPSLPWQLVTSPTSPREPFVARQVKQLRPDIVFTPMQTMGSWGRNYKLLLTLHDLIYYENRTPPRDLPWFVRILWRLYHLAWWPQRMLLNRADAVVTVSQTTAGLIREHHLTDRPVTVVSNAADDLGTPALPRARPEGNRLVYMGSYMPYKNVDTLVRAVAALPDHELHLASRIGRAERERLTRLAPQARLVFHDGVTDAEYAQLLSGATALVHASRAEGFGIPLVEAMRLGTPVVVSDIPIFREIGGDAALYFDPDNPEALVAALWSLGRPGEWEHRSAASVDVAARFTWARSAEQLLELMRRTVAPGTRRRRDGRRR</sequence>
<name>A0A5S4UZD7_9MICO</name>
<feature type="domain" description="Glycosyl transferase family 1" evidence="3">
    <location>
        <begin position="184"/>
        <end position="313"/>
    </location>
</feature>
<dbReference type="CDD" id="cd03809">
    <property type="entry name" value="GT4_MtfB-like"/>
    <property type="match status" value="1"/>
</dbReference>
<comment type="caution">
    <text evidence="5">The sequence shown here is derived from an EMBL/GenBank/DDBJ whole genome shotgun (WGS) entry which is preliminary data.</text>
</comment>
<evidence type="ECO:0000313" key="5">
    <source>
        <dbReference type="EMBL" id="TYL50883.1"/>
    </source>
</evidence>
<dbReference type="SUPFAM" id="SSF53756">
    <property type="entry name" value="UDP-Glycosyltransferase/glycogen phosphorylase"/>
    <property type="match status" value="1"/>
</dbReference>
<dbReference type="AlphaFoldDB" id="A0A5S4UZD7"/>
<proteinExistence type="predicted"/>
<protein>
    <submittedName>
        <fullName evidence="5">Glycosyltransferase family 4 protein</fullName>
    </submittedName>
</protein>
<keyword evidence="6" id="KW-1185">Reference proteome</keyword>
<evidence type="ECO:0000256" key="2">
    <source>
        <dbReference type="ARBA" id="ARBA00022679"/>
    </source>
</evidence>